<dbReference type="SUPFAM" id="SSF57756">
    <property type="entry name" value="Retrovirus zinc finger-like domains"/>
    <property type="match status" value="1"/>
</dbReference>
<reference evidence="2" key="1">
    <citation type="submission" date="2017-09" db="EMBL/GenBank/DDBJ databases">
        <title>Polyketide synthases of a Diaporthe helianthi virulent isolate.</title>
        <authorList>
            <person name="Baroncelli R."/>
        </authorList>
    </citation>
    <scope>NUCLEOTIDE SEQUENCE [LARGE SCALE GENOMIC DNA]</scope>
    <source>
        <strain evidence="2">7/96</strain>
    </source>
</reference>
<feature type="compositionally biased region" description="Polar residues" evidence="1">
    <location>
        <begin position="333"/>
        <end position="345"/>
    </location>
</feature>
<feature type="region of interest" description="Disordered" evidence="1">
    <location>
        <begin position="1"/>
        <end position="33"/>
    </location>
</feature>
<proteinExistence type="predicted"/>
<feature type="compositionally biased region" description="Gly residues" evidence="1">
    <location>
        <begin position="9"/>
        <end position="19"/>
    </location>
</feature>
<feature type="compositionally biased region" description="Acidic residues" evidence="1">
    <location>
        <begin position="391"/>
        <end position="414"/>
    </location>
</feature>
<dbReference type="OrthoDB" id="5220347at2759"/>
<evidence type="ECO:0000313" key="3">
    <source>
        <dbReference type="Proteomes" id="UP000094444"/>
    </source>
</evidence>
<comment type="caution">
    <text evidence="2">The sequence shown here is derived from an EMBL/GenBank/DDBJ whole genome shotgun (WGS) entry which is preliminary data.</text>
</comment>
<dbReference type="Gene3D" id="4.10.60.10">
    <property type="entry name" value="Zinc finger, CCHC-type"/>
    <property type="match status" value="1"/>
</dbReference>
<evidence type="ECO:0000313" key="2">
    <source>
        <dbReference type="EMBL" id="POS70069.1"/>
    </source>
</evidence>
<dbReference type="GO" id="GO:0008270">
    <property type="term" value="F:zinc ion binding"/>
    <property type="evidence" value="ECO:0007669"/>
    <property type="project" value="InterPro"/>
</dbReference>
<name>A0A2P5HII7_DIAHE</name>
<protein>
    <submittedName>
        <fullName evidence="2">Uncharacterized protein</fullName>
    </submittedName>
</protein>
<evidence type="ECO:0000256" key="1">
    <source>
        <dbReference type="SAM" id="MobiDB-lite"/>
    </source>
</evidence>
<dbReference type="InterPro" id="IPR036875">
    <property type="entry name" value="Znf_CCHC_sf"/>
</dbReference>
<feature type="region of interest" description="Disordered" evidence="1">
    <location>
        <begin position="327"/>
        <end position="359"/>
    </location>
</feature>
<dbReference type="Proteomes" id="UP000094444">
    <property type="component" value="Unassembled WGS sequence"/>
</dbReference>
<dbReference type="GO" id="GO:0003676">
    <property type="term" value="F:nucleic acid binding"/>
    <property type="evidence" value="ECO:0007669"/>
    <property type="project" value="InterPro"/>
</dbReference>
<feature type="region of interest" description="Disordered" evidence="1">
    <location>
        <begin position="380"/>
        <end position="443"/>
    </location>
</feature>
<dbReference type="AlphaFoldDB" id="A0A2P5HII7"/>
<dbReference type="EMBL" id="MAVT02001823">
    <property type="protein sequence ID" value="POS70069.1"/>
    <property type="molecule type" value="Genomic_DNA"/>
</dbReference>
<accession>A0A2P5HII7</accession>
<feature type="compositionally biased region" description="Polar residues" evidence="1">
    <location>
        <begin position="420"/>
        <end position="440"/>
    </location>
</feature>
<gene>
    <name evidence="2" type="ORF">DHEL01_v211536</name>
</gene>
<keyword evidence="3" id="KW-1185">Reference proteome</keyword>
<dbReference type="InParanoid" id="A0A2P5HII7"/>
<sequence length="621" mass="68779">MEPSDNPSGGFGDSVGGQAGEQPPGPFPDETELSAANYTHPVQVMPCQIQSIVKSDDQGRRYVVLENLPLGKNYVASRINNGGEFAIGGTPAFISDALTNELKARAVQDSTEHRAQSWHVVALPDSNMSNETLYYLYRGSEATERYPIDTQLRPAQPKHQGSQPGLGFQQNSQAIQTTLVPQQSRMYDQQPMPAHNRVMGGYEQEYSSVLQTQHSQLNTPMPGNLSDGGGSTVMFPQEQLYSHAPQQGSIAGFGANSGPTQVGYHGQGNNTMFDADGGFPMQPLPQVHRPIFDRFGAIIGEQANSNDGGMYGGNLFNDNMHGTRMYNDFGYSQPHSFQGPQQQLDHPQELQGTHMGSDPQLADAAQSFYDFFTNNMDENEMDQEEHNPQEYDQEDSEGGEDDQVDNGPEEEIQDEGVAMGNTSGNDADNHNSPQAFSNQRPELPPAEVLWARERSPYRFQDRTGMGVCDYCDRIGHEAEACLKWDPDDYDKPVCTACNNKEHSLDECPKFRAMTLSEKQTLLVTKGAGRPGVRSQYHAWTRYVLHNSARLPLTRRFLQDLSDSPGSGAADVWKDWDYDQGVPDQFRDLVAEALAADHPSLVDERFMDGNHGFDRKVHTVTN</sequence>
<organism evidence="2 3">
    <name type="scientific">Diaporthe helianthi</name>
    <dbReference type="NCBI Taxonomy" id="158607"/>
    <lineage>
        <taxon>Eukaryota</taxon>
        <taxon>Fungi</taxon>
        <taxon>Dikarya</taxon>
        <taxon>Ascomycota</taxon>
        <taxon>Pezizomycotina</taxon>
        <taxon>Sordariomycetes</taxon>
        <taxon>Sordariomycetidae</taxon>
        <taxon>Diaporthales</taxon>
        <taxon>Diaporthaceae</taxon>
        <taxon>Diaporthe</taxon>
    </lineage>
</organism>